<gene>
    <name evidence="3" type="ORF">DL239_17580</name>
</gene>
<keyword evidence="1" id="KW-0812">Transmembrane</keyword>
<dbReference type="EMBL" id="QHLQ01000021">
    <property type="protein sequence ID" value="NIZ62783.1"/>
    <property type="molecule type" value="Genomic_DNA"/>
</dbReference>
<organism evidence="3 4">
    <name type="scientific">Parasedimentitalea denitrificans</name>
    <dbReference type="NCBI Taxonomy" id="2211118"/>
    <lineage>
        <taxon>Bacteria</taxon>
        <taxon>Pseudomonadati</taxon>
        <taxon>Pseudomonadota</taxon>
        <taxon>Alphaproteobacteria</taxon>
        <taxon>Rhodobacterales</taxon>
        <taxon>Paracoccaceae</taxon>
        <taxon>Parasedimentitalea</taxon>
    </lineage>
</organism>
<proteinExistence type="predicted"/>
<evidence type="ECO:0000313" key="4">
    <source>
        <dbReference type="Proteomes" id="UP001429564"/>
    </source>
</evidence>
<feature type="transmembrane region" description="Helical" evidence="1">
    <location>
        <begin position="171"/>
        <end position="190"/>
    </location>
</feature>
<dbReference type="Proteomes" id="UP001429564">
    <property type="component" value="Unassembled WGS sequence"/>
</dbReference>
<comment type="caution">
    <text evidence="3">The sequence shown here is derived from an EMBL/GenBank/DDBJ whole genome shotgun (WGS) entry which is preliminary data.</text>
</comment>
<evidence type="ECO:0000256" key="1">
    <source>
        <dbReference type="SAM" id="Phobius"/>
    </source>
</evidence>
<protein>
    <recommendedName>
        <fullName evidence="5">VPLPA-CTERM sorting domain-containing protein</fullName>
    </recommendedName>
</protein>
<dbReference type="NCBIfam" id="TIGR03370">
    <property type="entry name" value="VPLPA-CTERM"/>
    <property type="match status" value="1"/>
</dbReference>
<dbReference type="InterPro" id="IPR022472">
    <property type="entry name" value="VPLPA-CTERM"/>
</dbReference>
<feature type="chain" id="PRO_5046600130" description="VPLPA-CTERM sorting domain-containing protein" evidence="2">
    <location>
        <begin position="23"/>
        <end position="196"/>
    </location>
</feature>
<feature type="signal peptide" evidence="2">
    <location>
        <begin position="1"/>
        <end position="22"/>
    </location>
</feature>
<evidence type="ECO:0008006" key="5">
    <source>
        <dbReference type="Google" id="ProtNLM"/>
    </source>
</evidence>
<evidence type="ECO:0000313" key="3">
    <source>
        <dbReference type="EMBL" id="NIZ62783.1"/>
    </source>
</evidence>
<keyword evidence="1" id="KW-1133">Transmembrane helix</keyword>
<accession>A0ABX0WAT3</accession>
<name>A0ABX0WAT3_9RHOB</name>
<keyword evidence="4" id="KW-1185">Reference proteome</keyword>
<sequence>MTITRAFAVATTFCLAPLTSHAATFDVAYTDNDGPQWTGIVDSTTDTFTILSWAEGAGGIGYWTPTSASLPLLFNAVTAALDPFDVPDDWDGTIGNNWGFLSDLIKSDIEWQEGNFSGNNSHLGWGISQVNNGSISSSVGESYFLYTPRSSTGNYLSTANSVSVTSVPSPVPLPAAGFLLIGALGSISLLRGRKKS</sequence>
<evidence type="ECO:0000256" key="2">
    <source>
        <dbReference type="SAM" id="SignalP"/>
    </source>
</evidence>
<keyword evidence="1" id="KW-0472">Membrane</keyword>
<keyword evidence="2" id="KW-0732">Signal</keyword>
<reference evidence="3 4" key="1">
    <citation type="submission" date="2018-05" db="EMBL/GenBank/DDBJ databases">
        <authorList>
            <person name="Zhang Y.-J."/>
        </authorList>
    </citation>
    <scope>NUCLEOTIDE SEQUENCE [LARGE SCALE GENOMIC DNA]</scope>
    <source>
        <strain evidence="3 4">CY04</strain>
    </source>
</reference>
<dbReference type="RefSeq" id="WP_167685398.1">
    <property type="nucleotide sequence ID" value="NZ_QHLQ01000021.1"/>
</dbReference>